<reference evidence="1" key="1">
    <citation type="submission" date="2022-05" db="EMBL/GenBank/DDBJ databases">
        <title>The Musa troglodytarum L. genome provides insights into the mechanism of non-climacteric behaviour and enrichment of carotenoids.</title>
        <authorList>
            <person name="Wang J."/>
        </authorList>
    </citation>
    <scope>NUCLEOTIDE SEQUENCE</scope>
    <source>
        <tissue evidence="1">Leaf</tissue>
    </source>
</reference>
<evidence type="ECO:0000313" key="1">
    <source>
        <dbReference type="EMBL" id="URD83296.1"/>
    </source>
</evidence>
<evidence type="ECO:0000313" key="2">
    <source>
        <dbReference type="Proteomes" id="UP001055439"/>
    </source>
</evidence>
<keyword evidence="2" id="KW-1185">Reference proteome</keyword>
<protein>
    <submittedName>
        <fullName evidence="1">Uncharacterized protein</fullName>
    </submittedName>
</protein>
<dbReference type="EMBL" id="CP097503">
    <property type="protein sequence ID" value="URD83296.1"/>
    <property type="molecule type" value="Genomic_DNA"/>
</dbReference>
<proteinExistence type="predicted"/>
<organism evidence="1 2">
    <name type="scientific">Musa troglodytarum</name>
    <name type="common">fe'i banana</name>
    <dbReference type="NCBI Taxonomy" id="320322"/>
    <lineage>
        <taxon>Eukaryota</taxon>
        <taxon>Viridiplantae</taxon>
        <taxon>Streptophyta</taxon>
        <taxon>Embryophyta</taxon>
        <taxon>Tracheophyta</taxon>
        <taxon>Spermatophyta</taxon>
        <taxon>Magnoliopsida</taxon>
        <taxon>Liliopsida</taxon>
        <taxon>Zingiberales</taxon>
        <taxon>Musaceae</taxon>
        <taxon>Musa</taxon>
    </lineage>
</organism>
<gene>
    <name evidence="1" type="ORF">MUK42_18842</name>
</gene>
<dbReference type="Proteomes" id="UP001055439">
    <property type="component" value="Chromosome 10"/>
</dbReference>
<name>A0A9E7JJM8_9LILI</name>
<dbReference type="AlphaFoldDB" id="A0A9E7JJM8"/>
<sequence length="98" mass="11049">MMTTRRSTPSSSVSSCGTQTWLTLWSKTKSSKEEGLSSMESLKINKLELSGPSFYFGAEEEDIPHMMDYEDRNLIEASGKLKQACRRLEAIYMPVCLS</sequence>
<accession>A0A9E7JJM8</accession>